<gene>
    <name evidence="2" type="ORF">LES8486_00307</name>
    <name evidence="3" type="ORF">LES9216_00454</name>
</gene>
<dbReference type="EMBL" id="OKQU01000001">
    <property type="protein sequence ID" value="SPE06556.1"/>
    <property type="molecule type" value="Genomic_DNA"/>
</dbReference>
<dbReference type="GeneID" id="99674331"/>
<evidence type="ECO:0000313" key="5">
    <source>
        <dbReference type="Proteomes" id="UP000239237"/>
    </source>
</evidence>
<evidence type="ECO:0000259" key="1">
    <source>
        <dbReference type="Pfam" id="PF00561"/>
    </source>
</evidence>
<keyword evidence="5" id="KW-1185">Reference proteome</keyword>
<dbReference type="InterPro" id="IPR000073">
    <property type="entry name" value="AB_hydrolase_1"/>
</dbReference>
<dbReference type="AlphaFoldDB" id="A0A2N9K8E1"/>
<reference evidence="3 4" key="2">
    <citation type="submission" date="2018-02" db="EMBL/GenBank/DDBJ databases">
        <authorList>
            <person name="Cohen D.B."/>
            <person name="Kent A.D."/>
        </authorList>
    </citation>
    <scope>NUCLEOTIDE SEQUENCE [LARGE SCALE GENOMIC DNA]</scope>
    <source>
        <strain evidence="3 4">CECT 9216</strain>
    </source>
</reference>
<dbReference type="InterPro" id="IPR029058">
    <property type="entry name" value="AB_hydrolase_fold"/>
</dbReference>
<dbReference type="RefSeq" id="WP_072613792.1">
    <property type="nucleotide sequence ID" value="NZ_AP017935.1"/>
</dbReference>
<dbReference type="GO" id="GO:0016787">
    <property type="term" value="F:hydrolase activity"/>
    <property type="evidence" value="ECO:0007669"/>
    <property type="project" value="UniProtKB-KW"/>
</dbReference>
<dbReference type="Pfam" id="PF00561">
    <property type="entry name" value="Abhydrolase_1"/>
    <property type="match status" value="1"/>
</dbReference>
<dbReference type="KEGG" id="lsu:A6B45_05965"/>
<sequence>MFYEYIENNPQWNLQINRQLEGIKESSKVKDDLKIIIPKLTNDASWYETWFSFGELREKEEDHALACAYFGLAQFYLNQGDENKQTVVHRYLNNFYRAHTEIDYNSYQVPYQKTFLPAIKVNINPTATKTLIIINGFDSFMEEILIAVNFFKGTDYNVILFDGPGQGRALIDNNIKFTPYFENPVSAIIDYFNLDEVDAMGVSWGGYFVIRAAAYEKRIKNVVCYDFFYDGLNTFLKDFSKDTRNHIRQLLQNNDVEKTNQLVPPLINSDANLTFLFTKGYENTGTNTPYSLLKEIEKHTVKGIGHLVNQNVLLLAGKDDQYVPFNDLVLEQQELTNAKSLETKIFTKETGGEQHCQAGRYDLALVAIQKFLAVHSEG</sequence>
<feature type="domain" description="AB hydrolase-1" evidence="1">
    <location>
        <begin position="137"/>
        <end position="337"/>
    </location>
</feature>
<name>A0A2N9K8E1_9LACO</name>
<accession>A0A2N9K8E1</accession>
<dbReference type="Proteomes" id="UP000237923">
    <property type="component" value="Unassembled WGS sequence"/>
</dbReference>
<proteinExistence type="predicted"/>
<dbReference type="SUPFAM" id="SSF53474">
    <property type="entry name" value="alpha/beta-Hydrolases"/>
    <property type="match status" value="1"/>
</dbReference>
<protein>
    <submittedName>
        <fullName evidence="3">Alpha/beta hydrolase family protein</fullName>
    </submittedName>
</protein>
<keyword evidence="3" id="KW-0378">Hydrolase</keyword>
<dbReference type="Proteomes" id="UP000239237">
    <property type="component" value="Unassembled WGS sequence"/>
</dbReference>
<evidence type="ECO:0000313" key="2">
    <source>
        <dbReference type="EMBL" id="SPD91331.1"/>
    </source>
</evidence>
<dbReference type="Gene3D" id="3.40.50.1820">
    <property type="entry name" value="alpha/beta hydrolase"/>
    <property type="match status" value="1"/>
</dbReference>
<reference evidence="2 5" key="1">
    <citation type="submission" date="2018-02" db="EMBL/GenBank/DDBJ databases">
        <authorList>
            <person name="Rodrigo-Torres L."/>
            <person name="Arahal R. D."/>
            <person name="Lucena T."/>
        </authorList>
    </citation>
    <scope>NUCLEOTIDE SEQUENCE [LARGE SCALE GENOMIC DNA]</scope>
    <source>
        <strain evidence="2 5">CECT 8486</strain>
    </source>
</reference>
<evidence type="ECO:0000313" key="4">
    <source>
        <dbReference type="Proteomes" id="UP000237923"/>
    </source>
</evidence>
<dbReference type="EMBL" id="OKQR01000001">
    <property type="protein sequence ID" value="SPD91331.1"/>
    <property type="molecule type" value="Genomic_DNA"/>
</dbReference>
<evidence type="ECO:0000313" key="3">
    <source>
        <dbReference type="EMBL" id="SPE06556.1"/>
    </source>
</evidence>
<organism evidence="3 4">
    <name type="scientific">Leuconostoc suionicum</name>
    <dbReference type="NCBI Taxonomy" id="1511761"/>
    <lineage>
        <taxon>Bacteria</taxon>
        <taxon>Bacillati</taxon>
        <taxon>Bacillota</taxon>
        <taxon>Bacilli</taxon>
        <taxon>Lactobacillales</taxon>
        <taxon>Lactobacillaceae</taxon>
        <taxon>Leuconostoc</taxon>
    </lineage>
</organism>